<dbReference type="GO" id="GO:0003676">
    <property type="term" value="F:nucleic acid binding"/>
    <property type="evidence" value="ECO:0007669"/>
    <property type="project" value="InterPro"/>
</dbReference>
<keyword evidence="1" id="KW-0863">Zinc-finger</keyword>
<feature type="region of interest" description="Disordered" evidence="3">
    <location>
        <begin position="144"/>
        <end position="164"/>
    </location>
</feature>
<name>A0A8D8YW68_9HEMI</name>
<feature type="region of interest" description="Disordered" evidence="3">
    <location>
        <begin position="577"/>
        <end position="650"/>
    </location>
</feature>
<feature type="compositionally biased region" description="Basic and acidic residues" evidence="3">
    <location>
        <begin position="620"/>
        <end position="635"/>
    </location>
</feature>
<accession>A0A8D8YW68</accession>
<dbReference type="GO" id="GO:0008270">
    <property type="term" value="F:zinc ion binding"/>
    <property type="evidence" value="ECO:0007669"/>
    <property type="project" value="UniProtKB-KW"/>
</dbReference>
<proteinExistence type="predicted"/>
<organism evidence="5">
    <name type="scientific">Cacopsylla melanoneura</name>
    <dbReference type="NCBI Taxonomy" id="428564"/>
    <lineage>
        <taxon>Eukaryota</taxon>
        <taxon>Metazoa</taxon>
        <taxon>Ecdysozoa</taxon>
        <taxon>Arthropoda</taxon>
        <taxon>Hexapoda</taxon>
        <taxon>Insecta</taxon>
        <taxon>Pterygota</taxon>
        <taxon>Neoptera</taxon>
        <taxon>Paraneoptera</taxon>
        <taxon>Hemiptera</taxon>
        <taxon>Sternorrhyncha</taxon>
        <taxon>Psylloidea</taxon>
        <taxon>Psyllidae</taxon>
        <taxon>Psyllinae</taxon>
        <taxon>Cacopsylla</taxon>
    </lineage>
</organism>
<reference evidence="5" key="1">
    <citation type="submission" date="2021-05" db="EMBL/GenBank/DDBJ databases">
        <authorList>
            <person name="Alioto T."/>
            <person name="Alioto T."/>
            <person name="Gomez Garrido J."/>
        </authorList>
    </citation>
    <scope>NUCLEOTIDE SEQUENCE</scope>
</reference>
<feature type="domain" description="CCHC-type" evidence="4">
    <location>
        <begin position="658"/>
        <end position="674"/>
    </location>
</feature>
<protein>
    <recommendedName>
        <fullName evidence="4">CCHC-type domain-containing protein</fullName>
    </recommendedName>
</protein>
<dbReference type="EMBL" id="HBUF01395979">
    <property type="protein sequence ID" value="CAG6735526.1"/>
    <property type="molecule type" value="Transcribed_RNA"/>
</dbReference>
<dbReference type="AlphaFoldDB" id="A0A8D8YW68"/>
<dbReference type="PROSITE" id="PS50158">
    <property type="entry name" value="ZF_CCHC"/>
    <property type="match status" value="1"/>
</dbReference>
<feature type="coiled-coil region" evidence="2">
    <location>
        <begin position="117"/>
        <end position="144"/>
    </location>
</feature>
<dbReference type="SUPFAM" id="SSF57756">
    <property type="entry name" value="Retrovirus zinc finger-like domains"/>
    <property type="match status" value="1"/>
</dbReference>
<feature type="compositionally biased region" description="Low complexity" evidence="3">
    <location>
        <begin position="584"/>
        <end position="593"/>
    </location>
</feature>
<evidence type="ECO:0000256" key="2">
    <source>
        <dbReference type="SAM" id="Coils"/>
    </source>
</evidence>
<evidence type="ECO:0000259" key="4">
    <source>
        <dbReference type="PROSITE" id="PS50158"/>
    </source>
</evidence>
<evidence type="ECO:0000256" key="3">
    <source>
        <dbReference type="SAM" id="MobiDB-lite"/>
    </source>
</evidence>
<dbReference type="Gene3D" id="4.10.60.10">
    <property type="entry name" value="Zinc finger, CCHC-type"/>
    <property type="match status" value="1"/>
</dbReference>
<dbReference type="PANTHER" id="PTHR33194">
    <property type="entry name" value="ZINC KNUCKLE DOMAINCONTAINING PROTEIN"/>
    <property type="match status" value="1"/>
</dbReference>
<keyword evidence="1" id="KW-0479">Metal-binding</keyword>
<feature type="compositionally biased region" description="Basic and acidic residues" evidence="3">
    <location>
        <begin position="594"/>
        <end position="607"/>
    </location>
</feature>
<dbReference type="InterPro" id="IPR001878">
    <property type="entry name" value="Znf_CCHC"/>
</dbReference>
<keyword evidence="1" id="KW-0862">Zinc</keyword>
<sequence length="680" mass="76677">MAGWKNRYNVNRLNRTELEYELQIRSKQFEKADKEDILRSALRAAIKEFQGKGIETWYTKSDAKAEFKLIESGIEGVREKLKDCTSFGVSAWDAVATKFVHYSCRLNRILVNSEEKYDKFDKNKSLLQETIATLEAEINVLYEKQQPTKPTTPSTGQSSSVGSIDVQATTTTTTPTTQSIIVTTSSTQSVVATTCTTQTTPSAEVRTSVFTLPTPSLQNTQLPGQTGSVYSSATLGEQFASPRISLASHTLQQSPLAIQTRYNLSSNTRLDHLMPVTTTSGLGHLMSGSTSSGPSHVIPAAISSGQGYFPVVTMPYENPTPSLVFGSHQNSGNAVPEYQGNFPQVKVKAPSVTTPNFDGKKDVEEFLKEFNLAASVNNWTNSLKCKYIALYLKGSAKTLFENRIEDRGFDWGQTENILRSYFTPIGNDDLLEHKMRSRVQDPLESVEQYMQDKLHLINKFDRYMHEDQTSKLVMYGLLPDVLARVSLMEGNNTVDGLRTNVQKVEIANHRVNLRIKGIQNTPQNNQVQPTWATDLINVVRSIEEKSNNKQNHTNKDHSLHRELQELRSEVQYMKSRYTGSPHGQYQPHQYQPHQHQDTVHRSRRENNTRSFQSGFNEPRYNSRERGNSRYRKVDSIENSPRPVSPRSFERTSSGRLVKCYACGTHGHIARFCPSKLQKNA</sequence>
<keyword evidence="2" id="KW-0175">Coiled coil</keyword>
<dbReference type="SMART" id="SM00343">
    <property type="entry name" value="ZnF_C2HC"/>
    <property type="match status" value="1"/>
</dbReference>
<dbReference type="PANTHER" id="PTHR33194:SF4">
    <property type="entry name" value="CCHC-TYPE DOMAIN-CONTAINING PROTEIN"/>
    <property type="match status" value="1"/>
</dbReference>
<evidence type="ECO:0000256" key="1">
    <source>
        <dbReference type="PROSITE-ProRule" id="PRU00047"/>
    </source>
</evidence>
<dbReference type="InterPro" id="IPR036875">
    <property type="entry name" value="Znf_CCHC_sf"/>
</dbReference>
<evidence type="ECO:0000313" key="5">
    <source>
        <dbReference type="EMBL" id="CAG6735526.1"/>
    </source>
</evidence>